<evidence type="ECO:0000256" key="1">
    <source>
        <dbReference type="ARBA" id="ARBA00004236"/>
    </source>
</evidence>
<feature type="domain" description="Glycosyltransferase 2-like" evidence="6">
    <location>
        <begin position="7"/>
        <end position="158"/>
    </location>
</feature>
<keyword evidence="3" id="KW-0328">Glycosyltransferase</keyword>
<gene>
    <name evidence="7" type="ORF">PBOADKMI_00040</name>
</gene>
<dbReference type="EMBL" id="MT631690">
    <property type="protein sequence ID" value="QNO57495.1"/>
    <property type="molecule type" value="Genomic_DNA"/>
</dbReference>
<dbReference type="Gene3D" id="3.90.550.10">
    <property type="entry name" value="Spore Coat Polysaccharide Biosynthesis Protein SpsA, Chain A"/>
    <property type="match status" value="1"/>
</dbReference>
<evidence type="ECO:0000256" key="5">
    <source>
        <dbReference type="ARBA" id="ARBA00023136"/>
    </source>
</evidence>
<comment type="subcellular location">
    <subcellularLocation>
        <location evidence="1">Cell membrane</location>
    </subcellularLocation>
</comment>
<keyword evidence="4" id="KW-0808">Transferase</keyword>
<accession>A0A7G9ZB61</accession>
<dbReference type="AlphaFoldDB" id="A0A7G9ZB61"/>
<evidence type="ECO:0000256" key="4">
    <source>
        <dbReference type="ARBA" id="ARBA00022679"/>
    </source>
</evidence>
<dbReference type="GO" id="GO:0005886">
    <property type="term" value="C:plasma membrane"/>
    <property type="evidence" value="ECO:0007669"/>
    <property type="project" value="UniProtKB-SubCell"/>
</dbReference>
<dbReference type="PANTHER" id="PTHR43646">
    <property type="entry name" value="GLYCOSYLTRANSFERASE"/>
    <property type="match status" value="1"/>
</dbReference>
<evidence type="ECO:0000259" key="6">
    <source>
        <dbReference type="Pfam" id="PF00535"/>
    </source>
</evidence>
<keyword evidence="2" id="KW-1003">Cell membrane</keyword>
<evidence type="ECO:0000256" key="3">
    <source>
        <dbReference type="ARBA" id="ARBA00022676"/>
    </source>
</evidence>
<dbReference type="InterPro" id="IPR001173">
    <property type="entry name" value="Glyco_trans_2-like"/>
</dbReference>
<keyword evidence="5" id="KW-0472">Membrane</keyword>
<name>A0A7G9ZB61_9EURY</name>
<reference evidence="7" key="1">
    <citation type="submission" date="2020-06" db="EMBL/GenBank/DDBJ databases">
        <title>Unique genomic features of the anaerobic methanotrophic archaea.</title>
        <authorList>
            <person name="Chadwick G.L."/>
            <person name="Skennerton C.T."/>
            <person name="Laso-Perez R."/>
            <person name="Leu A.O."/>
            <person name="Speth D.R."/>
            <person name="Yu H."/>
            <person name="Morgan-Lang C."/>
            <person name="Hatzenpichler R."/>
            <person name="Goudeau D."/>
            <person name="Malmstrom R."/>
            <person name="Brazelton W.J."/>
            <person name="Woyke T."/>
            <person name="Hallam S.J."/>
            <person name="Tyson G.W."/>
            <person name="Wegener G."/>
            <person name="Boetius A."/>
            <person name="Orphan V."/>
        </authorList>
    </citation>
    <scope>NUCLEOTIDE SEQUENCE</scope>
</reference>
<proteinExistence type="predicted"/>
<dbReference type="GO" id="GO:0016757">
    <property type="term" value="F:glycosyltransferase activity"/>
    <property type="evidence" value="ECO:0007669"/>
    <property type="project" value="UniProtKB-KW"/>
</dbReference>
<organism evidence="7">
    <name type="scientific">Candidatus Methanophaga sp. ANME-1 ERB7</name>
    <dbReference type="NCBI Taxonomy" id="2759913"/>
    <lineage>
        <taxon>Archaea</taxon>
        <taxon>Methanobacteriati</taxon>
        <taxon>Methanobacteriota</taxon>
        <taxon>Stenosarchaea group</taxon>
        <taxon>Methanomicrobia</taxon>
        <taxon>Candidatus Methanophagales</taxon>
        <taxon>Candidatus Methanophagaceae</taxon>
        <taxon>Candidatus Methanophaga</taxon>
    </lineage>
</organism>
<sequence>MKSKVLSIIIPALNEEEKIEDCLKSLEEQDFDRSEYEIIVVDGDSTDMTREIASIHADKVILQKSEGIGGARSDGVVVSKGDILVFTDADTIHDKCWLRIISENLEEYDVSTGPILFYDGNYKSNLLRLWRKIYILFRLFNFYWLIGSNMAIRREVYQLIGGHRNISLLEDFDISVKTFKEGDIFSKYDKNQRVYTSARRLNHLFTYFLIYAYGLYNYHRAKNFGGLLDYPAFDRMDLKTILNIADMQKINNLYSNLCSRIGKNKIK</sequence>
<evidence type="ECO:0000256" key="2">
    <source>
        <dbReference type="ARBA" id="ARBA00022475"/>
    </source>
</evidence>
<dbReference type="Pfam" id="PF00535">
    <property type="entry name" value="Glycos_transf_2"/>
    <property type="match status" value="1"/>
</dbReference>
<dbReference type="SUPFAM" id="SSF53448">
    <property type="entry name" value="Nucleotide-diphospho-sugar transferases"/>
    <property type="match status" value="1"/>
</dbReference>
<protein>
    <recommendedName>
        <fullName evidence="6">Glycosyltransferase 2-like domain-containing protein</fullName>
    </recommendedName>
</protein>
<evidence type="ECO:0000313" key="7">
    <source>
        <dbReference type="EMBL" id="QNO57495.1"/>
    </source>
</evidence>
<dbReference type="InterPro" id="IPR029044">
    <property type="entry name" value="Nucleotide-diphossugar_trans"/>
</dbReference>
<dbReference type="PANTHER" id="PTHR43646:SF2">
    <property type="entry name" value="GLYCOSYLTRANSFERASE 2-LIKE DOMAIN-CONTAINING PROTEIN"/>
    <property type="match status" value="1"/>
</dbReference>